<dbReference type="InterPro" id="IPR020084">
    <property type="entry name" value="NUDIX_hydrolase_CS"/>
</dbReference>
<dbReference type="GO" id="GO:0005634">
    <property type="term" value="C:nucleus"/>
    <property type="evidence" value="ECO:0007669"/>
    <property type="project" value="TreeGrafter"/>
</dbReference>
<name>A0A9P1N5Z9_9PELO</name>
<dbReference type="InterPro" id="IPR000086">
    <property type="entry name" value="NUDIX_hydrolase_dom"/>
</dbReference>
<dbReference type="AlphaFoldDB" id="A0A9P1N5Z9"/>
<dbReference type="GO" id="GO:0006753">
    <property type="term" value="P:nucleoside phosphate metabolic process"/>
    <property type="evidence" value="ECO:0007669"/>
    <property type="project" value="TreeGrafter"/>
</dbReference>
<organism evidence="3 4">
    <name type="scientific">Caenorhabditis angaria</name>
    <dbReference type="NCBI Taxonomy" id="860376"/>
    <lineage>
        <taxon>Eukaryota</taxon>
        <taxon>Metazoa</taxon>
        <taxon>Ecdysozoa</taxon>
        <taxon>Nematoda</taxon>
        <taxon>Chromadorea</taxon>
        <taxon>Rhabditida</taxon>
        <taxon>Rhabditina</taxon>
        <taxon>Rhabditomorpha</taxon>
        <taxon>Rhabditoidea</taxon>
        <taxon>Rhabditidae</taxon>
        <taxon>Peloderinae</taxon>
        <taxon>Caenorhabditis</taxon>
    </lineage>
</organism>
<dbReference type="Pfam" id="PF00293">
    <property type="entry name" value="NUDIX"/>
    <property type="match status" value="1"/>
</dbReference>
<dbReference type="EMBL" id="CANHGI010000005">
    <property type="protein sequence ID" value="CAI5452378.1"/>
    <property type="molecule type" value="Genomic_DNA"/>
</dbReference>
<comment type="caution">
    <text evidence="3">The sequence shown here is derived from an EMBL/GenBank/DDBJ whole genome shotgun (WGS) entry which is preliminary data.</text>
</comment>
<dbReference type="OrthoDB" id="10249920at2759"/>
<dbReference type="PANTHER" id="PTHR11839:SF1">
    <property type="entry name" value="ADP-SUGAR PYROPHOSPHATASE"/>
    <property type="match status" value="1"/>
</dbReference>
<evidence type="ECO:0000313" key="3">
    <source>
        <dbReference type="EMBL" id="CAI5452378.1"/>
    </source>
</evidence>
<sequence length="191" mass="21178">MESVTQSSKEENNVCPYTLWDNCVVFNGKWIQARQVRFKTKNNGQEGVWQSVHRNTKPVGAPADGVSIIAKVTKNAGLIDNGETAEQAAIRELREETGYTCSKVISQSVECFLDPGLTDDSQCFVICEIDGDAKENQNPKQHLDSTEAIEVVLVEHSKLLDYLRNMDKSIAVEAGLYAYAYGAHFAKIFGK</sequence>
<dbReference type="SUPFAM" id="SSF55811">
    <property type="entry name" value="Nudix"/>
    <property type="match status" value="1"/>
</dbReference>
<dbReference type="InterPro" id="IPR015797">
    <property type="entry name" value="NUDIX_hydrolase-like_dom_sf"/>
</dbReference>
<protein>
    <recommendedName>
        <fullName evidence="2">Nudix hydrolase domain-containing protein</fullName>
    </recommendedName>
</protein>
<dbReference type="Gene3D" id="3.90.79.10">
    <property type="entry name" value="Nucleoside Triphosphate Pyrophosphohydrolase"/>
    <property type="match status" value="1"/>
</dbReference>
<evidence type="ECO:0000256" key="1">
    <source>
        <dbReference type="ARBA" id="ARBA00022801"/>
    </source>
</evidence>
<dbReference type="CDD" id="cd18888">
    <property type="entry name" value="NUDIX_ADPRase_Nudt5"/>
    <property type="match status" value="1"/>
</dbReference>
<evidence type="ECO:0000259" key="2">
    <source>
        <dbReference type="PROSITE" id="PS51462"/>
    </source>
</evidence>
<proteinExistence type="predicted"/>
<keyword evidence="4" id="KW-1185">Reference proteome</keyword>
<evidence type="ECO:0000313" key="4">
    <source>
        <dbReference type="Proteomes" id="UP001152747"/>
    </source>
</evidence>
<dbReference type="GO" id="GO:0047631">
    <property type="term" value="F:ADP-ribose diphosphatase activity"/>
    <property type="evidence" value="ECO:0007669"/>
    <property type="project" value="TreeGrafter"/>
</dbReference>
<feature type="domain" description="Nudix hydrolase" evidence="2">
    <location>
        <begin position="16"/>
        <end position="176"/>
    </location>
</feature>
<dbReference type="PROSITE" id="PS51462">
    <property type="entry name" value="NUDIX"/>
    <property type="match status" value="1"/>
</dbReference>
<keyword evidence="1" id="KW-0378">Hydrolase</keyword>
<accession>A0A9P1N5Z9</accession>
<dbReference type="Proteomes" id="UP001152747">
    <property type="component" value="Unassembled WGS sequence"/>
</dbReference>
<gene>
    <name evidence="3" type="ORF">CAMP_LOCUS15015</name>
</gene>
<dbReference type="PANTHER" id="PTHR11839">
    <property type="entry name" value="UDP/ADP-SUGAR PYROPHOSPHATASE"/>
    <property type="match status" value="1"/>
</dbReference>
<reference evidence="3" key="1">
    <citation type="submission" date="2022-11" db="EMBL/GenBank/DDBJ databases">
        <authorList>
            <person name="Kikuchi T."/>
        </authorList>
    </citation>
    <scope>NUCLEOTIDE SEQUENCE</scope>
    <source>
        <strain evidence="3">PS1010</strain>
    </source>
</reference>
<dbReference type="GO" id="GO:0019693">
    <property type="term" value="P:ribose phosphate metabolic process"/>
    <property type="evidence" value="ECO:0007669"/>
    <property type="project" value="TreeGrafter"/>
</dbReference>
<dbReference type="PROSITE" id="PS00893">
    <property type="entry name" value="NUDIX_BOX"/>
    <property type="match status" value="1"/>
</dbReference>